<proteinExistence type="predicted"/>
<name>E2N6Y7_9BACE</name>
<evidence type="ECO:0000313" key="2">
    <source>
        <dbReference type="Proteomes" id="UP000003711"/>
    </source>
</evidence>
<dbReference type="RefSeq" id="WP_007209429.1">
    <property type="nucleotide sequence ID" value="NZ_EQ973486.1"/>
</dbReference>
<dbReference type="EMBL" id="ACCH01000002">
    <property type="protein sequence ID" value="EEF92323.1"/>
    <property type="molecule type" value="Genomic_DNA"/>
</dbReference>
<evidence type="ECO:0000313" key="1">
    <source>
        <dbReference type="EMBL" id="EEF92323.1"/>
    </source>
</evidence>
<accession>E2N6Y7</accession>
<reference evidence="1 2" key="2">
    <citation type="submission" date="2009-01" db="EMBL/GenBank/DDBJ databases">
        <title>Draft genome sequence of Bacteroides cellulosilyticus (DSM 14838).</title>
        <authorList>
            <person name="Sudarsanam P."/>
            <person name="Ley R."/>
            <person name="Guruge J."/>
            <person name="Turnbaugh P.J."/>
            <person name="Mahowald M."/>
            <person name="Liep D."/>
            <person name="Gordon J."/>
        </authorList>
    </citation>
    <scope>NUCLEOTIDE SEQUENCE [LARGE SCALE GENOMIC DNA]</scope>
    <source>
        <strain evidence="1 2">DSM 14838</strain>
    </source>
</reference>
<dbReference type="Proteomes" id="UP000003711">
    <property type="component" value="Unassembled WGS sequence"/>
</dbReference>
<dbReference type="HOGENOM" id="CLU_309687_0_0_10"/>
<comment type="caution">
    <text evidence="1">The sequence shown here is derived from an EMBL/GenBank/DDBJ whole genome shotgun (WGS) entry which is preliminary data.</text>
</comment>
<reference evidence="1 2" key="1">
    <citation type="submission" date="2008-12" db="EMBL/GenBank/DDBJ databases">
        <authorList>
            <person name="Fulton L."/>
            <person name="Clifton S."/>
            <person name="Fulton B."/>
            <person name="Xu J."/>
            <person name="Minx P."/>
            <person name="Pepin K.H."/>
            <person name="Johnson M."/>
            <person name="Bhonagiri V."/>
            <person name="Nash W.E."/>
            <person name="Mardis E.R."/>
            <person name="Wilson R.K."/>
        </authorList>
    </citation>
    <scope>NUCLEOTIDE SEQUENCE [LARGE SCALE GENOMIC DNA]</scope>
    <source>
        <strain evidence="1 2">DSM 14838</strain>
    </source>
</reference>
<organism evidence="1 2">
    <name type="scientific">Bacteroides cellulosilyticus DSM 14838</name>
    <dbReference type="NCBI Taxonomy" id="537012"/>
    <lineage>
        <taxon>Bacteria</taxon>
        <taxon>Pseudomonadati</taxon>
        <taxon>Bacteroidota</taxon>
        <taxon>Bacteroidia</taxon>
        <taxon>Bacteroidales</taxon>
        <taxon>Bacteroidaceae</taxon>
        <taxon>Bacteroides</taxon>
    </lineage>
</organism>
<dbReference type="AlphaFoldDB" id="E2N6Y7"/>
<gene>
    <name evidence="1" type="ORF">BACCELL_00029</name>
</gene>
<protein>
    <submittedName>
        <fullName evidence="1">Uncharacterized protein</fullName>
    </submittedName>
</protein>
<sequence>MIKVSDIYSKTHDGLDIILDYYPQAEGCVDNKKKFKRRPEEDDASACIKKFKVNNDYEVYKVTDFGDQSTAMSPVDICMYEEGISFSEAIFKLASRYNVTNELNKSVNKPDIRKRPAKADEKEGSRFFELEKTFTADQLKIMGPRVKQEHIDRLNWYVAKSISYVKNREVTTKYTTPTYPIFMRECIVQSSNDPEKVVKFYKIYEPLNPDKQWRFSYTPDGVKPKEFINGLEELKKLYREYNAKEEALFKQDPKNEDKPYKEKKLEEAFICSGERDSLCVASLGYSPLWFNSETYKVSPEEIKEIYKYVEKLYNIPDIDSTGIRKATELALKYMDILTVWLPSWLTTYKDWRGKPRKDFRDFMELRQKNEDFRNLLKMAMPARFWEITQNEKTGKKQYEIDADCLHYFLKLNGFHALRDENSANTQYVRVVGRIVSSIKGKDIRTFLRQFARERYLDRNIRNLILNSPRMSDGALENLDEITLDFTSYTRKSQYFFFPNAVWEVTGGKIETQLANMGITDRYVWEENVIPHNVKVLPDMFTIKRNKLSDGTDAWDIDIHEHASNIFRYLINTSRTHWRKELEYSLDHLDNEEADRYRLEHIFDIAGPNLEPAEIAEQKQNLINKIFAIGYILHRYKSPSRAWSPYAMDNKLGEDGDSNGRSGKSFLFKTFDHFMKTVKLSGRNPKLMDNPHVFDQITQHTDFLLIDDCDRYTSTGLFYDVISSDMTVNPKNNQSFNIPYKDSPKIGFTTNFVPVDFDPSTEGRLLYMVFSDYYHQRTPDNDYLETRSIRDDFGKNLLTDYNEEEWNQDINFMLQCCKFYLSLIDDSVKILPPMDNIMRRKYKADMGAGFEDWAKGYFAEDGDKVNVLVDRQSAFQDFINFSGMRKCTMQRFTKALKGFANLTPYVKCLNPEVMRNSSGRITRKIDGKSCDMIYIQTVSATGINDMEMGESEANRTPAQTVIEGFTDTKTDSGNVPF</sequence>